<reference evidence="13 14" key="1">
    <citation type="submission" date="2019-02" db="EMBL/GenBank/DDBJ databases">
        <title>Deep-cultivation of Planctomycetes and their phenomic and genomic characterization uncovers novel biology.</title>
        <authorList>
            <person name="Wiegand S."/>
            <person name="Jogler M."/>
            <person name="Boedeker C."/>
            <person name="Pinto D."/>
            <person name="Vollmers J."/>
            <person name="Rivas-Marin E."/>
            <person name="Kohn T."/>
            <person name="Peeters S.H."/>
            <person name="Heuer A."/>
            <person name="Rast P."/>
            <person name="Oberbeckmann S."/>
            <person name="Bunk B."/>
            <person name="Jeske O."/>
            <person name="Meyerdierks A."/>
            <person name="Storesund J.E."/>
            <person name="Kallscheuer N."/>
            <person name="Luecker S."/>
            <person name="Lage O.M."/>
            <person name="Pohl T."/>
            <person name="Merkel B.J."/>
            <person name="Hornburger P."/>
            <person name="Mueller R.-W."/>
            <person name="Bruemmer F."/>
            <person name="Labrenz M."/>
            <person name="Spormann A.M."/>
            <person name="Op den Camp H."/>
            <person name="Overmann J."/>
            <person name="Amann R."/>
            <person name="Jetten M.S.M."/>
            <person name="Mascher T."/>
            <person name="Medema M.H."/>
            <person name="Devos D.P."/>
            <person name="Kaster A.-K."/>
            <person name="Ovreas L."/>
            <person name="Rohde M."/>
            <person name="Galperin M.Y."/>
            <person name="Jogler C."/>
        </authorList>
    </citation>
    <scope>NUCLEOTIDE SEQUENCE [LARGE SCALE GENOMIC DNA]</scope>
    <source>
        <strain evidence="13 14">Pla85_3_4</strain>
    </source>
</reference>
<feature type="region of interest" description="Disordered" evidence="10">
    <location>
        <begin position="157"/>
        <end position="176"/>
    </location>
</feature>
<dbReference type="PRINTS" id="PR00397">
    <property type="entry name" value="SIROHAEM"/>
</dbReference>
<accession>A0A518DUK4</accession>
<gene>
    <name evidence="13" type="primary">sir_1</name>
    <name evidence="13" type="ORF">Pla8534_33360</name>
</gene>
<dbReference type="InterPro" id="IPR006067">
    <property type="entry name" value="NO2/SO3_Rdtase_4Fe4S_dom"/>
</dbReference>
<dbReference type="KEGG" id="lcre:Pla8534_33360"/>
<keyword evidence="14" id="KW-1185">Reference proteome</keyword>
<keyword evidence="4" id="KW-0004">4Fe-4S</keyword>
<evidence type="ECO:0000256" key="5">
    <source>
        <dbReference type="ARBA" id="ARBA00022617"/>
    </source>
</evidence>
<organism evidence="13 14">
    <name type="scientific">Lignipirellula cremea</name>
    <dbReference type="NCBI Taxonomy" id="2528010"/>
    <lineage>
        <taxon>Bacteria</taxon>
        <taxon>Pseudomonadati</taxon>
        <taxon>Planctomycetota</taxon>
        <taxon>Planctomycetia</taxon>
        <taxon>Pirellulales</taxon>
        <taxon>Pirellulaceae</taxon>
        <taxon>Lignipirellula</taxon>
    </lineage>
</organism>
<dbReference type="InterPro" id="IPR045854">
    <property type="entry name" value="NO2/SO3_Rdtase_4Fe4S_sf"/>
</dbReference>
<dbReference type="PANTHER" id="PTHR11493:SF47">
    <property type="entry name" value="SULFITE REDUCTASE [NADPH] SUBUNIT BETA"/>
    <property type="match status" value="1"/>
</dbReference>
<comment type="cofactor">
    <cofactor evidence="2">
        <name>[4Fe-4S] cluster</name>
        <dbReference type="ChEBI" id="CHEBI:49883"/>
    </cofactor>
</comment>
<dbReference type="GO" id="GO:0020037">
    <property type="term" value="F:heme binding"/>
    <property type="evidence" value="ECO:0007669"/>
    <property type="project" value="InterPro"/>
</dbReference>
<protein>
    <submittedName>
        <fullName evidence="13">Sulfite reductase [ferredoxin]</fullName>
        <ecNumber evidence="13">1.8.7.1</ecNumber>
    </submittedName>
</protein>
<dbReference type="RefSeq" id="WP_231756640.1">
    <property type="nucleotide sequence ID" value="NZ_CP036433.1"/>
</dbReference>
<sequence length="684" mass="75646">MKNDSFQELLRRMPTIAKAVNAFESEDIQKQAYQELIKAFVQSDEEAEAADTARKSKKQRSKKDAAAQGEKSGDKPTGNGAKSGDLSTADILAAARGNQKSAPAAKASPAADKKKEASPPSELEGIKEASLYLKGPIPQELVDGSDHFGKESIQLLKHHGTYQQDNRDERKSTSGGKSAKSYIFMVRTKIPSGIFTSPQLLEELDLCDEMGNGTLRITSRQGLQLHSIPKDNLKDVIARINAVNSSTLGACGDVNRNVMCCPAPYTDEVHLQMQALSNQLAAHFAPRTSAYHEIWLKDTETNESEQIAGAPAETIEPIYGKHYLPRKFKMGIALPDDNCIDVYTHDLGLLAIVRDGKIIGYNVLVGGGQGRTPTAEKTFPALGKRMAFCTPEQVLEVATAVVKVQRDFGNRADRKIARMKYLIHDWGLERFKAKVEEYFGSELPGPQPDDVTAVNDHMGWDEQGDGKLFYGLNVENGRILDTESMQMKTAFREICRQFNPGIRFTANQSLLFTDLDPACKDDFTSILKKHHVPLSADFSNARRWSIACVAWPTCGLSITESERALPGIMDDLEVELAKLGLSSEEFVVRMTGCPNGCARPYNCDVGLVGRAKDKYTIFLGGRMQGDRLNWEYKDMVPHDEIVPELAKVFTYFKQDREEGESFGDFCERKGQADLVAWSEVAQPA</sequence>
<keyword evidence="7 13" id="KW-0560">Oxidoreductase</keyword>
<dbReference type="GO" id="GO:0000103">
    <property type="term" value="P:sulfate assimilation"/>
    <property type="evidence" value="ECO:0007669"/>
    <property type="project" value="TreeGrafter"/>
</dbReference>
<evidence type="ECO:0000313" key="13">
    <source>
        <dbReference type="EMBL" id="QDU95521.1"/>
    </source>
</evidence>
<dbReference type="EMBL" id="CP036433">
    <property type="protein sequence ID" value="QDU95521.1"/>
    <property type="molecule type" value="Genomic_DNA"/>
</dbReference>
<dbReference type="Pfam" id="PF01077">
    <property type="entry name" value="NIR_SIR"/>
    <property type="match status" value="2"/>
</dbReference>
<proteinExistence type="inferred from homology"/>
<dbReference type="Gene3D" id="3.30.413.10">
    <property type="entry name" value="Sulfite Reductase Hemoprotein, domain 1"/>
    <property type="match status" value="2"/>
</dbReference>
<dbReference type="GO" id="GO:0016002">
    <property type="term" value="F:sulfite reductase activity"/>
    <property type="evidence" value="ECO:0007669"/>
    <property type="project" value="TreeGrafter"/>
</dbReference>
<keyword evidence="9" id="KW-0411">Iron-sulfur</keyword>
<dbReference type="AlphaFoldDB" id="A0A518DUK4"/>
<comment type="cofactor">
    <cofactor evidence="1">
        <name>siroheme</name>
        <dbReference type="ChEBI" id="CHEBI:60052"/>
    </cofactor>
</comment>
<evidence type="ECO:0000256" key="10">
    <source>
        <dbReference type="SAM" id="MobiDB-lite"/>
    </source>
</evidence>
<dbReference type="InterPro" id="IPR036136">
    <property type="entry name" value="Nit/Sulf_reduc_fer-like_dom_sf"/>
</dbReference>
<evidence type="ECO:0000256" key="7">
    <source>
        <dbReference type="ARBA" id="ARBA00023002"/>
    </source>
</evidence>
<dbReference type="EC" id="1.8.7.1" evidence="13"/>
<feature type="domain" description="Nitrite/Sulfite reductase ferredoxin-like" evidence="12">
    <location>
        <begin position="182"/>
        <end position="242"/>
    </location>
</feature>
<feature type="domain" description="Nitrite/sulphite reductase 4Fe-4S" evidence="11">
    <location>
        <begin position="279"/>
        <end position="441"/>
    </location>
</feature>
<dbReference type="GO" id="GO:0009337">
    <property type="term" value="C:sulfite reductase complex (NADPH)"/>
    <property type="evidence" value="ECO:0007669"/>
    <property type="project" value="TreeGrafter"/>
</dbReference>
<name>A0A518DUK4_9BACT</name>
<evidence type="ECO:0000256" key="3">
    <source>
        <dbReference type="ARBA" id="ARBA00010429"/>
    </source>
</evidence>
<feature type="compositionally biased region" description="Low complexity" evidence="10">
    <location>
        <begin position="100"/>
        <end position="110"/>
    </location>
</feature>
<dbReference type="Proteomes" id="UP000317648">
    <property type="component" value="Chromosome"/>
</dbReference>
<dbReference type="FunFam" id="3.30.413.10:FF:000014">
    <property type="entry name" value="Sulfite reductase [ferredoxin], chloroplastic"/>
    <property type="match status" value="1"/>
</dbReference>
<comment type="similarity">
    <text evidence="3">Belongs to the nitrite and sulfite reductase 4Fe-4S domain family.</text>
</comment>
<evidence type="ECO:0000313" key="14">
    <source>
        <dbReference type="Proteomes" id="UP000317648"/>
    </source>
</evidence>
<dbReference type="InterPro" id="IPR006066">
    <property type="entry name" value="NO2/SO3_Rdtase_FeS/sirohaem_BS"/>
</dbReference>
<evidence type="ECO:0000256" key="6">
    <source>
        <dbReference type="ARBA" id="ARBA00022723"/>
    </source>
</evidence>
<dbReference type="PROSITE" id="PS00365">
    <property type="entry name" value="NIR_SIR"/>
    <property type="match status" value="1"/>
</dbReference>
<feature type="domain" description="Nitrite/sulphite reductase 4Fe-4S" evidence="11">
    <location>
        <begin position="546"/>
        <end position="675"/>
    </location>
</feature>
<dbReference type="GO" id="GO:0051539">
    <property type="term" value="F:4 iron, 4 sulfur cluster binding"/>
    <property type="evidence" value="ECO:0007669"/>
    <property type="project" value="UniProtKB-KW"/>
</dbReference>
<keyword evidence="8" id="KW-0408">Iron</keyword>
<evidence type="ECO:0000256" key="9">
    <source>
        <dbReference type="ARBA" id="ARBA00023014"/>
    </source>
</evidence>
<dbReference type="InterPro" id="IPR005117">
    <property type="entry name" value="NiRdtase/SiRdtase_haem-b_fer"/>
</dbReference>
<keyword evidence="5" id="KW-0349">Heme</keyword>
<dbReference type="SUPFAM" id="SSF56014">
    <property type="entry name" value="Nitrite and sulphite reductase 4Fe-4S domain-like"/>
    <property type="match status" value="2"/>
</dbReference>
<feature type="domain" description="Nitrite/Sulfite reductase ferredoxin-like" evidence="12">
    <location>
        <begin position="462"/>
        <end position="528"/>
    </location>
</feature>
<evidence type="ECO:0000256" key="4">
    <source>
        <dbReference type="ARBA" id="ARBA00022485"/>
    </source>
</evidence>
<feature type="region of interest" description="Disordered" evidence="10">
    <location>
        <begin position="42"/>
        <end position="123"/>
    </location>
</feature>
<dbReference type="InterPro" id="IPR045169">
    <property type="entry name" value="NO2/SO3_Rdtase_4Fe4S_prot"/>
</dbReference>
<dbReference type="SUPFAM" id="SSF55124">
    <property type="entry name" value="Nitrite/Sulfite reductase N-terminal domain-like"/>
    <property type="match status" value="2"/>
</dbReference>
<evidence type="ECO:0000259" key="12">
    <source>
        <dbReference type="Pfam" id="PF03460"/>
    </source>
</evidence>
<evidence type="ECO:0000256" key="8">
    <source>
        <dbReference type="ARBA" id="ARBA00023004"/>
    </source>
</evidence>
<evidence type="ECO:0000256" key="1">
    <source>
        <dbReference type="ARBA" id="ARBA00001929"/>
    </source>
</evidence>
<keyword evidence="6" id="KW-0479">Metal-binding</keyword>
<dbReference type="GO" id="GO:0046872">
    <property type="term" value="F:metal ion binding"/>
    <property type="evidence" value="ECO:0007669"/>
    <property type="project" value="UniProtKB-KW"/>
</dbReference>
<dbReference type="Pfam" id="PF03460">
    <property type="entry name" value="NIR_SIR_ferr"/>
    <property type="match status" value="2"/>
</dbReference>
<dbReference type="GO" id="GO:0050311">
    <property type="term" value="F:sulfite reductase (ferredoxin) activity"/>
    <property type="evidence" value="ECO:0007669"/>
    <property type="project" value="UniProtKB-EC"/>
</dbReference>
<evidence type="ECO:0000259" key="11">
    <source>
        <dbReference type="Pfam" id="PF01077"/>
    </source>
</evidence>
<evidence type="ECO:0000256" key="2">
    <source>
        <dbReference type="ARBA" id="ARBA00001966"/>
    </source>
</evidence>
<dbReference type="PANTHER" id="PTHR11493">
    <property type="entry name" value="SULFITE REDUCTASE [NADPH] SUBUNIT BETA-RELATED"/>
    <property type="match status" value="1"/>
</dbReference>
<dbReference type="NCBIfam" id="NF010029">
    <property type="entry name" value="PRK13504.1"/>
    <property type="match status" value="1"/>
</dbReference>